<dbReference type="Pfam" id="PF01835">
    <property type="entry name" value="MG2"/>
    <property type="match status" value="1"/>
</dbReference>
<dbReference type="InterPro" id="IPR011625">
    <property type="entry name" value="A2M_N_BRD"/>
</dbReference>
<comment type="similarity">
    <text evidence="2">Belongs to the protease inhibitor I39 (alpha-2-macroglobulin) family.</text>
</comment>
<evidence type="ECO:0000256" key="6">
    <source>
        <dbReference type="ARBA" id="ARBA00022900"/>
    </source>
</evidence>
<dbReference type="FunFam" id="1.50.10.20:FF:000001">
    <property type="entry name" value="CD109 isoform 1"/>
    <property type="match status" value="1"/>
</dbReference>
<dbReference type="Gene3D" id="2.60.40.10">
    <property type="entry name" value="Immunoglobulins"/>
    <property type="match status" value="2"/>
</dbReference>
<evidence type="ECO:0000256" key="3">
    <source>
        <dbReference type="ARBA" id="ARBA00022525"/>
    </source>
</evidence>
<dbReference type="SMART" id="SM01360">
    <property type="entry name" value="A2M"/>
    <property type="match status" value="1"/>
</dbReference>
<dbReference type="SUPFAM" id="SSF49410">
    <property type="entry name" value="Alpha-macroglobulin receptor domain"/>
    <property type="match status" value="1"/>
</dbReference>
<evidence type="ECO:0000256" key="2">
    <source>
        <dbReference type="ARBA" id="ARBA00010952"/>
    </source>
</evidence>
<gene>
    <name evidence="12" type="ORF">N312_04241</name>
</gene>
<dbReference type="Gene3D" id="2.20.130.20">
    <property type="match status" value="2"/>
</dbReference>
<dbReference type="SUPFAM" id="SSF48239">
    <property type="entry name" value="Terpenoid cyclases/Protein prenyltransferases"/>
    <property type="match status" value="1"/>
</dbReference>
<evidence type="ECO:0000259" key="10">
    <source>
        <dbReference type="SMART" id="SM01360"/>
    </source>
</evidence>
<evidence type="ECO:0000256" key="5">
    <source>
        <dbReference type="ARBA" id="ARBA00022729"/>
    </source>
</evidence>
<evidence type="ECO:0000256" key="1">
    <source>
        <dbReference type="ARBA" id="ARBA00004613"/>
    </source>
</evidence>
<dbReference type="SUPFAM" id="SSF81296">
    <property type="entry name" value="E set domains"/>
    <property type="match status" value="1"/>
</dbReference>
<name>A0A087VFR7_BALRE</name>
<dbReference type="InterPro" id="IPR014756">
    <property type="entry name" value="Ig_E-set"/>
</dbReference>
<dbReference type="InterPro" id="IPR050473">
    <property type="entry name" value="A2M/Complement_sys"/>
</dbReference>
<dbReference type="Gene3D" id="2.60.40.690">
    <property type="entry name" value="Alpha-macroglobulin, receptor-binding domain"/>
    <property type="match status" value="1"/>
</dbReference>
<evidence type="ECO:0000313" key="12">
    <source>
        <dbReference type="EMBL" id="KFO11459.1"/>
    </source>
</evidence>
<feature type="non-terminal residue" evidence="12">
    <location>
        <position position="1"/>
    </location>
</feature>
<feature type="non-terminal residue" evidence="12">
    <location>
        <position position="1419"/>
    </location>
</feature>
<keyword evidence="5" id="KW-0732">Signal</keyword>
<dbReference type="InterPro" id="IPR011626">
    <property type="entry name" value="Alpha-macroglobulin_TED"/>
</dbReference>
<keyword evidence="6" id="KW-0722">Serine protease inhibitor</keyword>
<keyword evidence="4" id="KW-0646">Protease inhibitor</keyword>
<keyword evidence="7" id="KW-1015">Disulfide bond</keyword>
<sequence length="1419" mass="157806">NYAVAIPSQLYYPFSETVCLQLSRKQAVPIHATVTLQSRAGNETLITQSISQLTFFHCTSFQVPPPVGNPDEVAFIVITVLEANSEFQKKQKVLIRHADKKTFIQTDKPVYKPGQIVKLRIVTLDQNFIASNETHRLVELKDPKGNQIAQWLNVMPLGGIVDLSFPLAAEAPVGEYTIKMPDRTHTFRVEEYVLPKFSVSIQMPQVVTILEENFHLHVCGMYTYGKAVLGSVKAVVCRKHIRYHRKSSKAKHSICKDYTGETNKNGCFDTEVNIKIYHQKRSDNYDFNLEAVAFLKESGTGVEFNTTENCKVTFDITTLQFWGTSYYYQQGVPYYGHLELKSANGTHLKNREVILTVSYGSKKQTKTYFTDDTGMASFTLETLAWDNSSKVLLQAKTQPEDLSGRNLRVSYGTASLTLRAFYSSSRSSVRIQPVQVMLPCGDMQQVTVHYRILATELGDRAARADFYHLTSLPLPIFFLFFLVPSGQYSGDFNVTLPIDLISPMATLFVYTAFPEGQVAADTFSLKVPKCLRNHVKLGFSDTVALPGSSVHLHLQAAPGSLCSIRAVDQSVLLLRPEAELSRDKWFCILSLYKFTCQAEVQQHRVADMLEGGGGRERPSDTPLPPLKSTFFSSPSFLQNSGLTFLTSLKIKSPIECRTQTTLYYDYMYLDNLDPETDAAVERADSEHVELGSEAGPVRTWFPETFIWTLVPINDSGAAELAVTVPDSITDWRAMTFCTSESHGLGISDTTSLRSFKPFFVEPVLPYSVFRGESFPLKVKVFSYLKQCMVLQLSLMDSKDFEFVHANVKFTICLCPDSAKTFFWDVKATKLGKVNFTVTAEVMEQADVCTEGTAVVPESGGKDTVVKHLLVKAEGLLEEKTHTSVLCPKGTSASETITFTTPENMVLGSERAHISFLGDILGTALDNIDELLQMSSGCGEQNMVHFAPNVFITRYLEETGQLTPEIKKKAVSYLESGYQRQLLYKHTDGSYSAFGEGSEPGNTWLTALVLKTFSQARDFIHIDEQNIKDAASALIKSQSPSGCFKSEGKLFNNGLMGAVEEGLGLSSAIITALIHSGMPRSDPVVWKALKCIKDLVNADTGSSNLYSLALAANAFAVAGDKALRQKILKRLDKAAIISDDQIFWSQQSKQEEDSLYWYRAPSVDVELTSSILMAHLSKSSLSSDEIRKASQIVSWLTKQQNPYGGFASSQDTVVALEALALYAAKTFSKDGPDLEASLSSEGFNQNIRVDNTNRLLLQTVELPAIPQDYTVRVQGHGCLFLQAILRYHIPPQRSDVTFAVSVQTECTAPNATQFPVTVHARYTGNRVSTNMVLIQVELLSGYSPAADSLEELKKMPLVKKVESEADQVILYLEELTRQPHAYTLLVQQDMQVKDRKPANVKVYDYYMPEETTVMSYSAPC</sequence>
<dbReference type="Gene3D" id="1.50.10.20">
    <property type="match status" value="1"/>
</dbReference>
<feature type="domain" description="Alpha-2-macroglobulin bait region" evidence="9">
    <location>
        <begin position="429"/>
        <end position="574"/>
    </location>
</feature>
<dbReference type="SMART" id="SM01359">
    <property type="entry name" value="A2M_N_2"/>
    <property type="match status" value="1"/>
</dbReference>
<evidence type="ECO:0000256" key="4">
    <source>
        <dbReference type="ARBA" id="ARBA00022690"/>
    </source>
</evidence>
<dbReference type="Pfam" id="PF07703">
    <property type="entry name" value="A2M_BRD"/>
    <property type="match status" value="1"/>
</dbReference>
<dbReference type="Gene3D" id="2.60.40.1930">
    <property type="match status" value="1"/>
</dbReference>
<comment type="subcellular location">
    <subcellularLocation>
        <location evidence="1">Secreted</location>
    </subcellularLocation>
</comment>
<dbReference type="InterPro" id="IPR040839">
    <property type="entry name" value="MG4"/>
</dbReference>
<dbReference type="GO" id="GO:0005615">
    <property type="term" value="C:extracellular space"/>
    <property type="evidence" value="ECO:0007669"/>
    <property type="project" value="InterPro"/>
</dbReference>
<dbReference type="SMART" id="SM01419">
    <property type="entry name" value="Thiol-ester_cl"/>
    <property type="match status" value="1"/>
</dbReference>
<dbReference type="EMBL" id="KL491694">
    <property type="protein sequence ID" value="KFO11459.1"/>
    <property type="molecule type" value="Genomic_DNA"/>
</dbReference>
<dbReference type="InterPro" id="IPR041813">
    <property type="entry name" value="A2M_TED"/>
</dbReference>
<dbReference type="Gene3D" id="2.60.40.1940">
    <property type="match status" value="1"/>
</dbReference>
<keyword evidence="3" id="KW-0964">Secreted</keyword>
<evidence type="ECO:0000259" key="9">
    <source>
        <dbReference type="SMART" id="SM01359"/>
    </source>
</evidence>
<feature type="domain" description="Alpha-macroglobulin receptor-binding" evidence="11">
    <location>
        <begin position="1328"/>
        <end position="1415"/>
    </location>
</feature>
<dbReference type="InterPro" id="IPR002890">
    <property type="entry name" value="MG2"/>
</dbReference>
<dbReference type="PANTHER" id="PTHR11412">
    <property type="entry name" value="MACROGLOBULIN / COMPLEMENT"/>
    <property type="match status" value="1"/>
</dbReference>
<feature type="domain" description="Alpha-2-macroglobulin" evidence="10">
    <location>
        <begin position="704"/>
        <end position="794"/>
    </location>
</feature>
<dbReference type="Pfam" id="PF00207">
    <property type="entry name" value="A2M"/>
    <property type="match status" value="1"/>
</dbReference>
<dbReference type="Pfam" id="PF07678">
    <property type="entry name" value="TED_complement"/>
    <property type="match status" value="1"/>
</dbReference>
<dbReference type="SMART" id="SM01361">
    <property type="entry name" value="A2M_recep"/>
    <property type="match status" value="1"/>
</dbReference>
<proteinExistence type="inferred from homology"/>
<dbReference type="InterPro" id="IPR008930">
    <property type="entry name" value="Terpenoid_cyclase/PrenylTrfase"/>
</dbReference>
<dbReference type="InterPro" id="IPR036595">
    <property type="entry name" value="A-macroglobulin_rcpt-bd_sf"/>
</dbReference>
<dbReference type="InterPro" id="IPR001599">
    <property type="entry name" value="Macroglobln_a2"/>
</dbReference>
<dbReference type="GO" id="GO:0004867">
    <property type="term" value="F:serine-type endopeptidase inhibitor activity"/>
    <property type="evidence" value="ECO:0007669"/>
    <property type="project" value="UniProtKB-KW"/>
</dbReference>
<dbReference type="Pfam" id="PF17789">
    <property type="entry name" value="MG4"/>
    <property type="match status" value="1"/>
</dbReference>
<reference evidence="12 13" key="1">
    <citation type="submission" date="2014-04" db="EMBL/GenBank/DDBJ databases">
        <title>Genome evolution of avian class.</title>
        <authorList>
            <person name="Zhang G."/>
            <person name="Li C."/>
        </authorList>
    </citation>
    <scope>NUCLEOTIDE SEQUENCE [LARGE SCALE GENOMIC DNA]</scope>
    <source>
        <strain evidence="12">BGI_N312</strain>
    </source>
</reference>
<dbReference type="InterPro" id="IPR013783">
    <property type="entry name" value="Ig-like_fold"/>
</dbReference>
<dbReference type="InterPro" id="IPR041555">
    <property type="entry name" value="MG3"/>
</dbReference>
<evidence type="ECO:0000259" key="11">
    <source>
        <dbReference type="SMART" id="SM01361"/>
    </source>
</evidence>
<dbReference type="PANTHER" id="PTHR11412:SF185">
    <property type="entry name" value="ALPHA-2-MACROGLOBULIN-LIKE PROTEIN 1"/>
    <property type="match status" value="1"/>
</dbReference>
<dbReference type="Proteomes" id="UP000053309">
    <property type="component" value="Unassembled WGS sequence"/>
</dbReference>
<evidence type="ECO:0000313" key="13">
    <source>
        <dbReference type="Proteomes" id="UP000053309"/>
    </source>
</evidence>
<dbReference type="InterPro" id="IPR009048">
    <property type="entry name" value="A-macroglobulin_rcpt-bd"/>
</dbReference>
<evidence type="ECO:0000256" key="7">
    <source>
        <dbReference type="ARBA" id="ARBA00023157"/>
    </source>
</evidence>
<protein>
    <submittedName>
        <fullName evidence="12">Alpha-2-macroglobulin-like 1</fullName>
    </submittedName>
</protein>
<dbReference type="CDD" id="cd02897">
    <property type="entry name" value="A2M_2"/>
    <property type="match status" value="1"/>
</dbReference>
<dbReference type="Pfam" id="PF07677">
    <property type="entry name" value="A2M_recep"/>
    <property type="match status" value="1"/>
</dbReference>
<keyword evidence="8" id="KW-0325">Glycoprotein</keyword>
<dbReference type="Gene3D" id="2.60.120.1540">
    <property type="match status" value="1"/>
</dbReference>
<accession>A0A087VFR7</accession>
<dbReference type="InterPro" id="IPR047565">
    <property type="entry name" value="Alpha-macroglob_thiol-ester_cl"/>
</dbReference>
<dbReference type="Pfam" id="PF17791">
    <property type="entry name" value="MG3"/>
    <property type="match status" value="1"/>
</dbReference>
<keyword evidence="13" id="KW-1185">Reference proteome</keyword>
<evidence type="ECO:0000256" key="8">
    <source>
        <dbReference type="ARBA" id="ARBA00023180"/>
    </source>
</evidence>
<dbReference type="FunFam" id="2.60.40.1930:FF:000001">
    <property type="entry name" value="CD109 isoform 3"/>
    <property type="match status" value="1"/>
</dbReference>
<organism evidence="12 13">
    <name type="scientific">Balearica regulorum gibbericeps</name>
    <name type="common">East African grey crowned-crane</name>
    <dbReference type="NCBI Taxonomy" id="100784"/>
    <lineage>
        <taxon>Eukaryota</taxon>
        <taxon>Metazoa</taxon>
        <taxon>Chordata</taxon>
        <taxon>Craniata</taxon>
        <taxon>Vertebrata</taxon>
        <taxon>Euteleostomi</taxon>
        <taxon>Archelosauria</taxon>
        <taxon>Archosauria</taxon>
        <taxon>Dinosauria</taxon>
        <taxon>Saurischia</taxon>
        <taxon>Theropoda</taxon>
        <taxon>Coelurosauria</taxon>
        <taxon>Aves</taxon>
        <taxon>Neognathae</taxon>
        <taxon>Neoaves</taxon>
        <taxon>Gruiformes</taxon>
        <taxon>Gruidae</taxon>
        <taxon>Balearica</taxon>
    </lineage>
</organism>